<feature type="compositionally biased region" description="Basic and acidic residues" evidence="1">
    <location>
        <begin position="15"/>
        <end position="35"/>
    </location>
</feature>
<evidence type="ECO:0000313" key="3">
    <source>
        <dbReference type="Proteomes" id="UP000244005"/>
    </source>
</evidence>
<dbReference type="Gramene" id="Mp5g20590.2">
    <property type="protein sequence ID" value="Mp5g20590.2.cds1"/>
    <property type="gene ID" value="Mp5g20590"/>
</dbReference>
<dbReference type="EMBL" id="KZ772730">
    <property type="protein sequence ID" value="PTQ37248.1"/>
    <property type="molecule type" value="Genomic_DNA"/>
</dbReference>
<keyword evidence="3" id="KW-1185">Reference proteome</keyword>
<feature type="region of interest" description="Disordered" evidence="1">
    <location>
        <begin position="1"/>
        <end position="65"/>
    </location>
</feature>
<dbReference type="Proteomes" id="UP000244005">
    <property type="component" value="Unassembled WGS sequence"/>
</dbReference>
<dbReference type="Gramene" id="Mp5g20590.1">
    <property type="protein sequence ID" value="Mp5g20590.1.cds1"/>
    <property type="gene ID" value="Mp5g20590"/>
</dbReference>
<accession>A0A2R6WTQ6</accession>
<dbReference type="OMA" id="TWEGPGD"/>
<dbReference type="AlphaFoldDB" id="A0A2R6WTQ6"/>
<dbReference type="EMBL" id="KZ772730">
    <property type="protein sequence ID" value="PTQ37247.1"/>
    <property type="molecule type" value="Genomic_DNA"/>
</dbReference>
<name>A0A2R6WTQ6_MARPO</name>
<gene>
    <name evidence="2" type="ORF">MARPO_0058s0037</name>
</gene>
<reference evidence="2" key="2">
    <citation type="submission" date="2017-12" db="EMBL/GenBank/DDBJ databases">
        <title>WGS assembly of Marchantia polymorpha.</title>
        <authorList>
            <person name="Bowman J.L."/>
            <person name="Kohchi T."/>
            <person name="Yamato K.T."/>
            <person name="Jenkins J."/>
            <person name="Shu S."/>
            <person name="Ishizaki K."/>
            <person name="Yamaoka S."/>
            <person name="Nishihama R."/>
            <person name="Nakamura Y."/>
            <person name="Berger F."/>
            <person name="Adam C."/>
            <person name="Aki S.S."/>
            <person name="Althoff F."/>
            <person name="Araki T."/>
            <person name="Arteaga-Vazquez M.A."/>
            <person name="Balasubrmanian S."/>
            <person name="Bauer D."/>
            <person name="Boehm C.R."/>
            <person name="Briginshaw L."/>
            <person name="Caballero-Perez J."/>
            <person name="Catarino B."/>
            <person name="Chen F."/>
            <person name="Chiyoda S."/>
            <person name="Chovatia M."/>
            <person name="Davies K.M."/>
            <person name="Delmans M."/>
            <person name="Demura T."/>
            <person name="Dierschke T."/>
            <person name="Dolan L."/>
            <person name="Dorantes-Acosta A.E."/>
            <person name="Eklund D.M."/>
            <person name="Florent S.N."/>
            <person name="Flores-Sandoval E."/>
            <person name="Fujiyama A."/>
            <person name="Fukuzawa H."/>
            <person name="Galik B."/>
            <person name="Grimanelli D."/>
            <person name="Grimwood J."/>
            <person name="Grossniklaus U."/>
            <person name="Hamada T."/>
            <person name="Haseloff J."/>
            <person name="Hetherington A.J."/>
            <person name="Higo A."/>
            <person name="Hirakawa Y."/>
            <person name="Hundley H.N."/>
            <person name="Ikeda Y."/>
            <person name="Inoue K."/>
            <person name="Inoue S."/>
            <person name="Ishida S."/>
            <person name="Jia Q."/>
            <person name="Kakita M."/>
            <person name="Kanazawa T."/>
            <person name="Kawai Y."/>
            <person name="Kawashima T."/>
            <person name="Kennedy M."/>
            <person name="Kinose K."/>
            <person name="Kinoshita T."/>
            <person name="Kohara Y."/>
            <person name="Koide E."/>
            <person name="Komatsu K."/>
            <person name="Kopischke S."/>
            <person name="Kubo M."/>
            <person name="Kyozuka J."/>
            <person name="Lagercrantz U."/>
            <person name="Lin S.S."/>
            <person name="Lindquist E."/>
            <person name="Lipzen A.M."/>
            <person name="Lu C."/>
            <person name="Luna E.D."/>
            <person name="Martienssen R.A."/>
            <person name="Minamino N."/>
            <person name="Mizutani M."/>
            <person name="Mizutani M."/>
            <person name="Mochizuki N."/>
            <person name="Monte I."/>
            <person name="Mosher R."/>
            <person name="Nagasaki H."/>
            <person name="Nakagami H."/>
            <person name="Naramoto S."/>
            <person name="Nishitani K."/>
            <person name="Ohtani M."/>
            <person name="Okamoto T."/>
            <person name="Okumura M."/>
            <person name="Phillips J."/>
            <person name="Pollak B."/>
            <person name="Reinders A."/>
            <person name="Roevekamp M."/>
            <person name="Sano R."/>
            <person name="Sawa S."/>
            <person name="Schmid M.W."/>
            <person name="Shirakawa M."/>
            <person name="Solano R."/>
            <person name="Spunde A."/>
            <person name="Suetsugu N."/>
            <person name="Sugano S."/>
            <person name="Sugiyama A."/>
            <person name="Sun R."/>
            <person name="Suzuki Y."/>
            <person name="Takenaka M."/>
            <person name="Takezawa D."/>
            <person name="Tomogane H."/>
            <person name="Tsuzuki M."/>
            <person name="Ueda T."/>
            <person name="Umeda M."/>
            <person name="Ward J.M."/>
            <person name="Watanabe Y."/>
            <person name="Yazaki K."/>
            <person name="Yokoyama R."/>
            <person name="Yoshitake Y."/>
            <person name="Yotsui I."/>
            <person name="Zachgo S."/>
            <person name="Schmutz J."/>
        </authorList>
    </citation>
    <scope>NUCLEOTIDE SEQUENCE [LARGE SCALE GENOMIC DNA]</scope>
    <source>
        <strain evidence="2">Tak-1</strain>
    </source>
</reference>
<evidence type="ECO:0000256" key="1">
    <source>
        <dbReference type="SAM" id="MobiDB-lite"/>
    </source>
</evidence>
<evidence type="ECO:0000313" key="2">
    <source>
        <dbReference type="EMBL" id="PTQ37247.1"/>
    </source>
</evidence>
<evidence type="ECO:0008006" key="4">
    <source>
        <dbReference type="Google" id="ProtNLM"/>
    </source>
</evidence>
<sequence length="113" mass="12464">MEPSPEQARNHPHHHETYEHAKNVKKGSERLDRRSATAHSGPKKSGHGGKFTWDGPTSQEDYENDAVVVLDKKDPNYIDEDQEAEDKKVAVSVVEVPKVTPVGAGEAKEPIAN</sequence>
<proteinExistence type="predicted"/>
<reference evidence="3" key="1">
    <citation type="journal article" date="2017" name="Cell">
        <title>Insights into land plant evolution garnered from the Marchantia polymorpha genome.</title>
        <authorList>
            <person name="Bowman J.L."/>
            <person name="Kohchi T."/>
            <person name="Yamato K.T."/>
            <person name="Jenkins J."/>
            <person name="Shu S."/>
            <person name="Ishizaki K."/>
            <person name="Yamaoka S."/>
            <person name="Nishihama R."/>
            <person name="Nakamura Y."/>
            <person name="Berger F."/>
            <person name="Adam C."/>
            <person name="Aki S.S."/>
            <person name="Althoff F."/>
            <person name="Araki T."/>
            <person name="Arteaga-Vazquez M.A."/>
            <person name="Balasubrmanian S."/>
            <person name="Barry K."/>
            <person name="Bauer D."/>
            <person name="Boehm C.R."/>
            <person name="Briginshaw L."/>
            <person name="Caballero-Perez J."/>
            <person name="Catarino B."/>
            <person name="Chen F."/>
            <person name="Chiyoda S."/>
            <person name="Chovatia M."/>
            <person name="Davies K.M."/>
            <person name="Delmans M."/>
            <person name="Demura T."/>
            <person name="Dierschke T."/>
            <person name="Dolan L."/>
            <person name="Dorantes-Acosta A.E."/>
            <person name="Eklund D.M."/>
            <person name="Florent S.N."/>
            <person name="Flores-Sandoval E."/>
            <person name="Fujiyama A."/>
            <person name="Fukuzawa H."/>
            <person name="Galik B."/>
            <person name="Grimanelli D."/>
            <person name="Grimwood J."/>
            <person name="Grossniklaus U."/>
            <person name="Hamada T."/>
            <person name="Haseloff J."/>
            <person name="Hetherington A.J."/>
            <person name="Higo A."/>
            <person name="Hirakawa Y."/>
            <person name="Hundley H.N."/>
            <person name="Ikeda Y."/>
            <person name="Inoue K."/>
            <person name="Inoue S.I."/>
            <person name="Ishida S."/>
            <person name="Jia Q."/>
            <person name="Kakita M."/>
            <person name="Kanazawa T."/>
            <person name="Kawai Y."/>
            <person name="Kawashima T."/>
            <person name="Kennedy M."/>
            <person name="Kinose K."/>
            <person name="Kinoshita T."/>
            <person name="Kohara Y."/>
            <person name="Koide E."/>
            <person name="Komatsu K."/>
            <person name="Kopischke S."/>
            <person name="Kubo M."/>
            <person name="Kyozuka J."/>
            <person name="Lagercrantz U."/>
            <person name="Lin S.S."/>
            <person name="Lindquist E."/>
            <person name="Lipzen A.M."/>
            <person name="Lu C.W."/>
            <person name="De Luna E."/>
            <person name="Martienssen R.A."/>
            <person name="Minamino N."/>
            <person name="Mizutani M."/>
            <person name="Mizutani M."/>
            <person name="Mochizuki N."/>
            <person name="Monte I."/>
            <person name="Mosher R."/>
            <person name="Nagasaki H."/>
            <person name="Nakagami H."/>
            <person name="Naramoto S."/>
            <person name="Nishitani K."/>
            <person name="Ohtani M."/>
            <person name="Okamoto T."/>
            <person name="Okumura M."/>
            <person name="Phillips J."/>
            <person name="Pollak B."/>
            <person name="Reinders A."/>
            <person name="Rovekamp M."/>
            <person name="Sano R."/>
            <person name="Sawa S."/>
            <person name="Schmid M.W."/>
            <person name="Shirakawa M."/>
            <person name="Solano R."/>
            <person name="Spunde A."/>
            <person name="Suetsugu N."/>
            <person name="Sugano S."/>
            <person name="Sugiyama A."/>
            <person name="Sun R."/>
            <person name="Suzuki Y."/>
            <person name="Takenaka M."/>
            <person name="Takezawa D."/>
            <person name="Tomogane H."/>
            <person name="Tsuzuki M."/>
            <person name="Ueda T."/>
            <person name="Umeda M."/>
            <person name="Ward J.M."/>
            <person name="Watanabe Y."/>
            <person name="Yazaki K."/>
            <person name="Yokoyama R."/>
            <person name="Yoshitake Y."/>
            <person name="Yotsui I."/>
            <person name="Zachgo S."/>
            <person name="Schmutz J."/>
        </authorList>
    </citation>
    <scope>NUCLEOTIDE SEQUENCE [LARGE SCALE GENOMIC DNA]</scope>
    <source>
        <strain evidence="3">Tak-1</strain>
    </source>
</reference>
<organism evidence="2 3">
    <name type="scientific">Marchantia polymorpha</name>
    <name type="common">Common liverwort</name>
    <name type="synonym">Marchantia aquatica</name>
    <dbReference type="NCBI Taxonomy" id="3197"/>
    <lineage>
        <taxon>Eukaryota</taxon>
        <taxon>Viridiplantae</taxon>
        <taxon>Streptophyta</taxon>
        <taxon>Embryophyta</taxon>
        <taxon>Marchantiophyta</taxon>
        <taxon>Marchantiopsida</taxon>
        <taxon>Marchantiidae</taxon>
        <taxon>Marchantiales</taxon>
        <taxon>Marchantiaceae</taxon>
        <taxon>Marchantia</taxon>
    </lineage>
</organism>
<protein>
    <recommendedName>
        <fullName evidence="4">Hyaluronan/mRNA-binding protein domain-containing protein</fullName>
    </recommendedName>
</protein>
<dbReference type="OrthoDB" id="1899413at2759"/>